<dbReference type="InParanoid" id="A0A251U7B5"/>
<protein>
    <submittedName>
        <fullName evidence="2">Uncharacterized protein</fullName>
    </submittedName>
</protein>
<dbReference type="AlphaFoldDB" id="A0A251U7B5"/>
<keyword evidence="1" id="KW-0472">Membrane</keyword>
<proteinExistence type="predicted"/>
<evidence type="ECO:0000313" key="3">
    <source>
        <dbReference type="Proteomes" id="UP000215914"/>
    </source>
</evidence>
<evidence type="ECO:0000313" key="2">
    <source>
        <dbReference type="EMBL" id="OTG18672.1"/>
    </source>
</evidence>
<keyword evidence="1" id="KW-1133">Transmembrane helix</keyword>
<reference evidence="3" key="1">
    <citation type="journal article" date="2017" name="Nature">
        <title>The sunflower genome provides insights into oil metabolism, flowering and Asterid evolution.</title>
        <authorList>
            <person name="Badouin H."/>
            <person name="Gouzy J."/>
            <person name="Grassa C.J."/>
            <person name="Murat F."/>
            <person name="Staton S.E."/>
            <person name="Cottret L."/>
            <person name="Lelandais-Briere C."/>
            <person name="Owens G.L."/>
            <person name="Carrere S."/>
            <person name="Mayjonade B."/>
            <person name="Legrand L."/>
            <person name="Gill N."/>
            <person name="Kane N.C."/>
            <person name="Bowers J.E."/>
            <person name="Hubner S."/>
            <person name="Bellec A."/>
            <person name="Berard A."/>
            <person name="Berges H."/>
            <person name="Blanchet N."/>
            <person name="Boniface M.C."/>
            <person name="Brunel D."/>
            <person name="Catrice O."/>
            <person name="Chaidir N."/>
            <person name="Claudel C."/>
            <person name="Donnadieu C."/>
            <person name="Faraut T."/>
            <person name="Fievet G."/>
            <person name="Helmstetter N."/>
            <person name="King M."/>
            <person name="Knapp S.J."/>
            <person name="Lai Z."/>
            <person name="Le Paslier M.C."/>
            <person name="Lippi Y."/>
            <person name="Lorenzon L."/>
            <person name="Mandel J.R."/>
            <person name="Marage G."/>
            <person name="Marchand G."/>
            <person name="Marquand E."/>
            <person name="Bret-Mestries E."/>
            <person name="Morien E."/>
            <person name="Nambeesan S."/>
            <person name="Nguyen T."/>
            <person name="Pegot-Espagnet P."/>
            <person name="Pouilly N."/>
            <person name="Raftis F."/>
            <person name="Sallet E."/>
            <person name="Schiex T."/>
            <person name="Thomas J."/>
            <person name="Vandecasteele C."/>
            <person name="Vares D."/>
            <person name="Vear F."/>
            <person name="Vautrin S."/>
            <person name="Crespi M."/>
            <person name="Mangin B."/>
            <person name="Burke J.M."/>
            <person name="Salse J."/>
            <person name="Munos S."/>
            <person name="Vincourt P."/>
            <person name="Rieseberg L.H."/>
            <person name="Langlade N.B."/>
        </authorList>
    </citation>
    <scope>NUCLEOTIDE SEQUENCE [LARGE SCALE GENOMIC DNA]</scope>
    <source>
        <strain evidence="3">cv. SF193</strain>
    </source>
</reference>
<evidence type="ECO:0000256" key="1">
    <source>
        <dbReference type="SAM" id="Phobius"/>
    </source>
</evidence>
<feature type="transmembrane region" description="Helical" evidence="1">
    <location>
        <begin position="102"/>
        <end position="124"/>
    </location>
</feature>
<dbReference type="EMBL" id="CM007897">
    <property type="protein sequence ID" value="OTG18672.1"/>
    <property type="molecule type" value="Genomic_DNA"/>
</dbReference>
<keyword evidence="1" id="KW-0812">Transmembrane</keyword>
<sequence length="137" mass="14819">MLVIGPKGACHSKSGGHVHVMTELILMCACHFKRSLGTMKAGTLLAGGQMLVIGPKGACHSKSGGHVHVMTELILMCACHFKRSLGTMKAGTLLAGGREWSWLLAGFIIRFFFILCSFGMSLILRYFNASAKLMVFE</sequence>
<organism evidence="2 3">
    <name type="scientific">Helianthus annuus</name>
    <name type="common">Common sunflower</name>
    <dbReference type="NCBI Taxonomy" id="4232"/>
    <lineage>
        <taxon>Eukaryota</taxon>
        <taxon>Viridiplantae</taxon>
        <taxon>Streptophyta</taxon>
        <taxon>Embryophyta</taxon>
        <taxon>Tracheophyta</taxon>
        <taxon>Spermatophyta</taxon>
        <taxon>Magnoliopsida</taxon>
        <taxon>eudicotyledons</taxon>
        <taxon>Gunneridae</taxon>
        <taxon>Pentapetalae</taxon>
        <taxon>asterids</taxon>
        <taxon>campanulids</taxon>
        <taxon>Asterales</taxon>
        <taxon>Asteraceae</taxon>
        <taxon>Asteroideae</taxon>
        <taxon>Heliantheae alliance</taxon>
        <taxon>Heliantheae</taxon>
        <taxon>Helianthus</taxon>
    </lineage>
</organism>
<keyword evidence="3" id="KW-1185">Reference proteome</keyword>
<dbReference type="Proteomes" id="UP000215914">
    <property type="component" value="Chromosome 8"/>
</dbReference>
<name>A0A251U7B5_HELAN</name>
<gene>
    <name evidence="2" type="ORF">HannXRQ_Chr08g0225611</name>
</gene>
<accession>A0A251U7B5</accession>